<keyword evidence="2" id="KW-1185">Reference proteome</keyword>
<comment type="caution">
    <text evidence="1">The sequence shown here is derived from an EMBL/GenBank/DDBJ whole genome shotgun (WGS) entry which is preliminary data.</text>
</comment>
<dbReference type="EMBL" id="BNEC01000002">
    <property type="protein sequence ID" value="GHI66155.1"/>
    <property type="molecule type" value="Genomic_DNA"/>
</dbReference>
<reference evidence="2" key="1">
    <citation type="submission" date="2023-07" db="EMBL/GenBank/DDBJ databases">
        <title>Whole genome shotgun sequence of Streptomyces nojiriensis NBRC 13794.</title>
        <authorList>
            <person name="Komaki H."/>
            <person name="Tamura T."/>
        </authorList>
    </citation>
    <scope>NUCLEOTIDE SEQUENCE [LARGE SCALE GENOMIC DNA]</scope>
    <source>
        <strain evidence="2">NBRC 13794</strain>
    </source>
</reference>
<protein>
    <submittedName>
        <fullName evidence="1">Uncharacterized protein</fullName>
    </submittedName>
</protein>
<evidence type="ECO:0000313" key="1">
    <source>
        <dbReference type="EMBL" id="GHI66155.1"/>
    </source>
</evidence>
<accession>A0ABQ3SDE9</accession>
<evidence type="ECO:0000313" key="2">
    <source>
        <dbReference type="Proteomes" id="UP000613974"/>
    </source>
</evidence>
<dbReference type="Proteomes" id="UP000613974">
    <property type="component" value="Unassembled WGS sequence"/>
</dbReference>
<organism evidence="1 2">
    <name type="scientific">Streptomyces nojiriensis</name>
    <dbReference type="NCBI Taxonomy" id="66374"/>
    <lineage>
        <taxon>Bacteria</taxon>
        <taxon>Bacillati</taxon>
        <taxon>Actinomycetota</taxon>
        <taxon>Actinomycetes</taxon>
        <taxon>Kitasatosporales</taxon>
        <taxon>Streptomycetaceae</taxon>
        <taxon>Streptomyces</taxon>
    </lineage>
</organism>
<proteinExistence type="predicted"/>
<name>A0ABQ3SDE9_9ACTN</name>
<sequence length="50" mass="5502">MRVTAGANYDSHCRTPTISHRAGRGALGDSVLFLDWHGYQRHDYTGSPAV</sequence>
<gene>
    <name evidence="1" type="ORF">Snoj_00730</name>
</gene>
<dbReference type="RefSeq" id="WP_189747483.1">
    <property type="nucleotide sequence ID" value="NZ_BMRL01000027.1"/>
</dbReference>